<keyword evidence="3" id="KW-1185">Reference proteome</keyword>
<evidence type="ECO:0000313" key="3">
    <source>
        <dbReference type="Proteomes" id="UP000282454"/>
    </source>
</evidence>
<name>A0A421B3D7_9PSEU</name>
<dbReference type="Proteomes" id="UP000282454">
    <property type="component" value="Unassembled WGS sequence"/>
</dbReference>
<organism evidence="2 3">
    <name type="scientific">Actinokineospora cianjurensis</name>
    <dbReference type="NCBI Taxonomy" id="585224"/>
    <lineage>
        <taxon>Bacteria</taxon>
        <taxon>Bacillati</taxon>
        <taxon>Actinomycetota</taxon>
        <taxon>Actinomycetes</taxon>
        <taxon>Pseudonocardiales</taxon>
        <taxon>Pseudonocardiaceae</taxon>
        <taxon>Actinokineospora</taxon>
    </lineage>
</organism>
<evidence type="ECO:0000256" key="1">
    <source>
        <dbReference type="SAM" id="SignalP"/>
    </source>
</evidence>
<dbReference type="EMBL" id="RCDD01000002">
    <property type="protein sequence ID" value="RLK58788.1"/>
    <property type="molecule type" value="Genomic_DNA"/>
</dbReference>
<reference evidence="2 3" key="1">
    <citation type="submission" date="2018-10" db="EMBL/GenBank/DDBJ databases">
        <title>Genomic Encyclopedia of Archaeal and Bacterial Type Strains, Phase II (KMG-II): from individual species to whole genera.</title>
        <authorList>
            <person name="Goeker M."/>
        </authorList>
    </citation>
    <scope>NUCLEOTIDE SEQUENCE [LARGE SCALE GENOMIC DNA]</scope>
    <source>
        <strain evidence="2 3">DSM 45657</strain>
    </source>
</reference>
<accession>A0A421B3D7</accession>
<comment type="caution">
    <text evidence="2">The sequence shown here is derived from an EMBL/GenBank/DDBJ whole genome shotgun (WGS) entry which is preliminary data.</text>
</comment>
<feature type="chain" id="PRO_5019001650" description="Secreted protein" evidence="1">
    <location>
        <begin position="28"/>
        <end position="133"/>
    </location>
</feature>
<dbReference type="RefSeq" id="WP_121391596.1">
    <property type="nucleotide sequence ID" value="NZ_RCDD01000002.1"/>
</dbReference>
<sequence length="133" mass="14487">MLFARKAVGVVALVCVLVTGSAVEASAEAADERYECFQKIEVYNSASFFMFFEGRYGQTTHAGTTKSSGAYLFGSHTTDFAKYKVGKGHKIWPRVQALAGLRKSGPKVRYCKNGKTAHYTVTGTTLAFVVLLD</sequence>
<proteinExistence type="predicted"/>
<protein>
    <recommendedName>
        <fullName evidence="4">Secreted protein</fullName>
    </recommendedName>
</protein>
<evidence type="ECO:0000313" key="2">
    <source>
        <dbReference type="EMBL" id="RLK58788.1"/>
    </source>
</evidence>
<gene>
    <name evidence="2" type="ORF">CLV68_3263</name>
</gene>
<evidence type="ECO:0008006" key="4">
    <source>
        <dbReference type="Google" id="ProtNLM"/>
    </source>
</evidence>
<keyword evidence="1" id="KW-0732">Signal</keyword>
<dbReference type="OrthoDB" id="1489106at2"/>
<dbReference type="AlphaFoldDB" id="A0A421B3D7"/>
<feature type="signal peptide" evidence="1">
    <location>
        <begin position="1"/>
        <end position="27"/>
    </location>
</feature>